<feature type="compositionally biased region" description="Basic and acidic residues" evidence="2">
    <location>
        <begin position="560"/>
        <end position="574"/>
    </location>
</feature>
<evidence type="ECO:0000313" key="3">
    <source>
        <dbReference type="EMBL" id="CAG6636223.1"/>
    </source>
</evidence>
<dbReference type="EMBL" id="HBUF01093300">
    <property type="protein sequence ID" value="CAG6636223.1"/>
    <property type="molecule type" value="Transcribed_RNA"/>
</dbReference>
<evidence type="ECO:0000256" key="2">
    <source>
        <dbReference type="SAM" id="MobiDB-lite"/>
    </source>
</evidence>
<accession>A0A8D8VUJ5</accession>
<reference evidence="3" key="1">
    <citation type="submission" date="2021-05" db="EMBL/GenBank/DDBJ databases">
        <authorList>
            <person name="Alioto T."/>
            <person name="Alioto T."/>
            <person name="Gomez Garrido J."/>
        </authorList>
    </citation>
    <scope>NUCLEOTIDE SEQUENCE</scope>
</reference>
<keyword evidence="1" id="KW-0175">Coiled coil</keyword>
<feature type="coiled-coil region" evidence="1">
    <location>
        <begin position="257"/>
        <end position="295"/>
    </location>
</feature>
<feature type="region of interest" description="Disordered" evidence="2">
    <location>
        <begin position="539"/>
        <end position="580"/>
    </location>
</feature>
<sequence>MLNRRNNRTKSEVRATKERSFRNKMNLNDKPKELDTSLVIDNLENGEKTEYVELKSEIKKLKEKHGDNKISDIFNVLIKKWTEGRGEIHTLHEGVAKLEQEIKDKNIKCISLEQKKQDAEARINSLLTENDDETSELSFMIKEKDKELKRLKARINQLEKHEIDWNSTSQSMKETVRVNKELVRSMDTLKTTFKEQINEKNEHIHKLLADIKALEHKIHEDKTRIDTLIEESGKQTDILEIKLREKDEELSKRDGDLKKENIKLSELKEYYEEEIENYKKLMEEKSKDLAVIQKKEHELSRINAILRDQVVGMRTTISLLEKTISSHQLTTEAESTEDDNVVDDSINVHLEFNNTVYELNPKDSLQRELEEFVNDSVVSVELGEGVVNEGGINVGAEKGMNSVINIEYGGQEDSEQTNDSTANACTGQGTTPSKTLDIDSINSSHMETNTVGLLSAPRTSMTKKNPKKPPTFSPEIVAYVPETLQLSPTVSKYINHTERREKMTDVEVALQLKIEELEGEIISNRQRISRIEHYGAKCNAERQNQSPARKDGKSYNGWRNHRDQMSVKEKDRSNRTQYQSVGQNNSVVEVSSKGRNDGVQRGVGGVKTTTFDPQRSAAVRNRGSLPPPRVSEILIPGTNVEYSEKQRTMKTCFILGDSQGRNLKQYLEENTVEKGWSFRSFVSPGANLLSCIDRGLDFWNNQIKNSIECHFVIVAGTIDCAEKVNWKNVDMGIEKLKFITNFSSVTVILTPFRLDCGRLNDNVYKFNRRLKEKLGGLSNLTFIDPYEVIPEITYYRRDGYHLNENAKRILARSVSRTIPQSNSKTVRSNFW</sequence>
<proteinExistence type="predicted"/>
<feature type="coiled-coil region" evidence="1">
    <location>
        <begin position="95"/>
        <end position="161"/>
    </location>
</feature>
<organism evidence="3">
    <name type="scientific">Cacopsylla melanoneura</name>
    <dbReference type="NCBI Taxonomy" id="428564"/>
    <lineage>
        <taxon>Eukaryota</taxon>
        <taxon>Metazoa</taxon>
        <taxon>Ecdysozoa</taxon>
        <taxon>Arthropoda</taxon>
        <taxon>Hexapoda</taxon>
        <taxon>Insecta</taxon>
        <taxon>Pterygota</taxon>
        <taxon>Neoptera</taxon>
        <taxon>Paraneoptera</taxon>
        <taxon>Hemiptera</taxon>
        <taxon>Sternorrhyncha</taxon>
        <taxon>Psylloidea</taxon>
        <taxon>Psyllidae</taxon>
        <taxon>Psyllinae</taxon>
        <taxon>Cacopsylla</taxon>
    </lineage>
</organism>
<protein>
    <submittedName>
        <fullName evidence="3">E3 ubiquitin-protein ligase bre1</fullName>
    </submittedName>
</protein>
<dbReference type="InterPro" id="IPR036514">
    <property type="entry name" value="SGNH_hydro_sf"/>
</dbReference>
<dbReference type="AlphaFoldDB" id="A0A8D8VUJ5"/>
<dbReference type="Gene3D" id="3.40.50.1110">
    <property type="entry name" value="SGNH hydrolase"/>
    <property type="match status" value="1"/>
</dbReference>
<feature type="region of interest" description="Disordered" evidence="2">
    <location>
        <begin position="412"/>
        <end position="433"/>
    </location>
</feature>
<feature type="compositionally biased region" description="Polar residues" evidence="2">
    <location>
        <begin position="417"/>
        <end position="433"/>
    </location>
</feature>
<dbReference type="SUPFAM" id="SSF52266">
    <property type="entry name" value="SGNH hydrolase"/>
    <property type="match status" value="1"/>
</dbReference>
<evidence type="ECO:0000256" key="1">
    <source>
        <dbReference type="SAM" id="Coils"/>
    </source>
</evidence>
<feature type="coiled-coil region" evidence="1">
    <location>
        <begin position="197"/>
        <end position="231"/>
    </location>
</feature>
<name>A0A8D8VUJ5_9HEMI</name>